<dbReference type="Ensembl" id="ENSANIT00000017659.1">
    <property type="protein sequence ID" value="ENSANIP00000017075.1"/>
    <property type="gene ID" value="ENSANIG00000011625.1"/>
</dbReference>
<dbReference type="PANTHER" id="PTHR34923">
    <property type="entry name" value="SMALL INTEGRAL MEMBRANE PROTEIN 20"/>
    <property type="match status" value="1"/>
</dbReference>
<sequence length="82" mass="9146">MAGLSRTLGIFSGFVAAVGAALYPIYFRPLLLPEEYKKEQSINRAGIVQEDIQPAGILDSCVCIDCFKDILEIRPKYLYGFK</sequence>
<dbReference type="AlphaFoldDB" id="A0A8B9N4F3"/>
<keyword evidence="1" id="KW-1133">Transmembrane helix</keyword>
<dbReference type="PANTHER" id="PTHR34923:SF1">
    <property type="entry name" value="SMALL INTEGRAL MEMBRANE PROTEIN 20"/>
    <property type="match status" value="1"/>
</dbReference>
<evidence type="ECO:0000256" key="1">
    <source>
        <dbReference type="SAM" id="Phobius"/>
    </source>
</evidence>
<evidence type="ECO:0000313" key="2">
    <source>
        <dbReference type="Ensembl" id="ENSANIP00000017075.1"/>
    </source>
</evidence>
<reference evidence="2" key="1">
    <citation type="submission" date="2025-08" db="UniProtKB">
        <authorList>
            <consortium name="Ensembl"/>
        </authorList>
    </citation>
    <scope>IDENTIFICATION</scope>
</reference>
<evidence type="ECO:0000313" key="3">
    <source>
        <dbReference type="Proteomes" id="UP000694541"/>
    </source>
</evidence>
<keyword evidence="1" id="KW-0812">Transmembrane</keyword>
<protein>
    <submittedName>
        <fullName evidence="2">Small integral membrane protein 20</fullName>
    </submittedName>
</protein>
<keyword evidence="3" id="KW-1185">Reference proteome</keyword>
<name>A0A8B9N4F3_9AVES</name>
<keyword evidence="1" id="KW-0472">Membrane</keyword>
<dbReference type="Pfam" id="PF15061">
    <property type="entry name" value="MITRAC7_Phoenixin"/>
    <property type="match status" value="1"/>
</dbReference>
<dbReference type="GO" id="GO:0033617">
    <property type="term" value="P:mitochondrial respiratory chain complex IV assembly"/>
    <property type="evidence" value="ECO:0007669"/>
    <property type="project" value="InterPro"/>
</dbReference>
<proteinExistence type="predicted"/>
<feature type="transmembrane region" description="Helical" evidence="1">
    <location>
        <begin position="7"/>
        <end position="26"/>
    </location>
</feature>
<organism evidence="2 3">
    <name type="scientific">Accipiter nisus</name>
    <name type="common">Eurasian sparrowhawk</name>
    <dbReference type="NCBI Taxonomy" id="211598"/>
    <lineage>
        <taxon>Eukaryota</taxon>
        <taxon>Metazoa</taxon>
        <taxon>Chordata</taxon>
        <taxon>Craniata</taxon>
        <taxon>Vertebrata</taxon>
        <taxon>Euteleostomi</taxon>
        <taxon>Archelosauria</taxon>
        <taxon>Archosauria</taxon>
        <taxon>Dinosauria</taxon>
        <taxon>Saurischia</taxon>
        <taxon>Theropoda</taxon>
        <taxon>Coelurosauria</taxon>
        <taxon>Aves</taxon>
        <taxon>Neognathae</taxon>
        <taxon>Neoaves</taxon>
        <taxon>Telluraves</taxon>
        <taxon>Accipitrimorphae</taxon>
        <taxon>Accipitriformes</taxon>
        <taxon>Accipitridae</taxon>
        <taxon>Accipitrinae</taxon>
        <taxon>Accipiter</taxon>
    </lineage>
</organism>
<accession>A0A8B9N4F3</accession>
<reference evidence="2" key="2">
    <citation type="submission" date="2025-09" db="UniProtKB">
        <authorList>
            <consortium name="Ensembl"/>
        </authorList>
    </citation>
    <scope>IDENTIFICATION</scope>
</reference>
<dbReference type="Proteomes" id="UP000694541">
    <property type="component" value="Unplaced"/>
</dbReference>
<dbReference type="InterPro" id="IPR027917">
    <property type="entry name" value="MITRAC7/Phoenixin"/>
</dbReference>
<dbReference type="GO" id="GO:0005743">
    <property type="term" value="C:mitochondrial inner membrane"/>
    <property type="evidence" value="ECO:0007669"/>
    <property type="project" value="TreeGrafter"/>
</dbReference>